<reference evidence="11" key="1">
    <citation type="journal article" date="2019" name="Int. J. Syst. Evol. Microbiol.">
        <title>The Global Catalogue of Microorganisms (GCM) 10K type strain sequencing project: providing services to taxonomists for standard genome sequencing and annotation.</title>
        <authorList>
            <consortium name="The Broad Institute Genomics Platform"/>
            <consortium name="The Broad Institute Genome Sequencing Center for Infectious Disease"/>
            <person name="Wu L."/>
            <person name="Ma J."/>
        </authorList>
    </citation>
    <scope>NUCLEOTIDE SEQUENCE [LARGE SCALE GENOMIC DNA]</scope>
    <source>
        <strain evidence="11">CGMCC 1.5362</strain>
    </source>
</reference>
<evidence type="ECO:0000256" key="4">
    <source>
        <dbReference type="ARBA" id="ARBA00022741"/>
    </source>
</evidence>
<dbReference type="Gene3D" id="3.40.50.620">
    <property type="entry name" value="HUPs"/>
    <property type="match status" value="1"/>
</dbReference>
<dbReference type="SUPFAM" id="SSF52402">
    <property type="entry name" value="Adenine nucleotide alpha hydrolases-like"/>
    <property type="match status" value="1"/>
</dbReference>
<evidence type="ECO:0000256" key="7">
    <source>
        <dbReference type="HAMAP-Rule" id="MF_01161"/>
    </source>
</evidence>
<evidence type="ECO:0000313" key="10">
    <source>
        <dbReference type="EMBL" id="GGK57962.1"/>
    </source>
</evidence>
<dbReference type="Proteomes" id="UP000662111">
    <property type="component" value="Unassembled WGS sequence"/>
</dbReference>
<gene>
    <name evidence="7 10" type="primary">tilS</name>
    <name evidence="10" type="ORF">GCM10011509_03000</name>
</gene>
<proteinExistence type="inferred from homology"/>
<dbReference type="Pfam" id="PF09179">
    <property type="entry name" value="TilS"/>
    <property type="match status" value="1"/>
</dbReference>
<evidence type="ECO:0000313" key="11">
    <source>
        <dbReference type="Proteomes" id="UP000662111"/>
    </source>
</evidence>
<dbReference type="HAMAP" id="MF_01161">
    <property type="entry name" value="tRNA_Ile_lys_synt"/>
    <property type="match status" value="1"/>
</dbReference>
<dbReference type="NCBIfam" id="TIGR02432">
    <property type="entry name" value="lysidine_TilS_N"/>
    <property type="match status" value="1"/>
</dbReference>
<dbReference type="EC" id="6.3.4.19" evidence="7"/>
<comment type="subcellular location">
    <subcellularLocation>
        <location evidence="7">Cytoplasm</location>
    </subcellularLocation>
</comment>
<dbReference type="InterPro" id="IPR012094">
    <property type="entry name" value="tRNA_Ile_lys_synt"/>
</dbReference>
<evidence type="ECO:0000259" key="9">
    <source>
        <dbReference type="Pfam" id="PF09179"/>
    </source>
</evidence>
<comment type="similarity">
    <text evidence="7">Belongs to the tRNA(Ile)-lysidine synthase family.</text>
</comment>
<dbReference type="Pfam" id="PF01171">
    <property type="entry name" value="ATP_bind_3"/>
    <property type="match status" value="1"/>
</dbReference>
<evidence type="ECO:0000256" key="3">
    <source>
        <dbReference type="ARBA" id="ARBA00022694"/>
    </source>
</evidence>
<comment type="function">
    <text evidence="7">Ligates lysine onto the cytidine present at position 34 of the AUA codon-specific tRNA(Ile) that contains the anticodon CAU, in an ATP-dependent manner. Cytidine is converted to lysidine, thus changing the amino acid specificity of the tRNA from methionine to isoleucine.</text>
</comment>
<name>A0ABQ2F3L8_9MICO</name>
<dbReference type="InterPro" id="IPR014729">
    <property type="entry name" value="Rossmann-like_a/b/a_fold"/>
</dbReference>
<comment type="caution">
    <text evidence="10">The sequence shown here is derived from an EMBL/GenBank/DDBJ whole genome shotgun (WGS) entry which is preliminary data.</text>
</comment>
<evidence type="ECO:0000256" key="1">
    <source>
        <dbReference type="ARBA" id="ARBA00022490"/>
    </source>
</evidence>
<feature type="binding site" evidence="7">
    <location>
        <begin position="47"/>
        <end position="52"/>
    </location>
    <ligand>
        <name>ATP</name>
        <dbReference type="ChEBI" id="CHEBI:30616"/>
    </ligand>
</feature>
<keyword evidence="3 7" id="KW-0819">tRNA processing</keyword>
<dbReference type="SUPFAM" id="SSF82829">
    <property type="entry name" value="MesJ substrate recognition domain-like"/>
    <property type="match status" value="1"/>
</dbReference>
<protein>
    <recommendedName>
        <fullName evidence="7">tRNA(Ile)-lysidine synthase</fullName>
        <ecNumber evidence="7">6.3.4.19</ecNumber>
    </recommendedName>
    <alternativeName>
        <fullName evidence="7">tRNA(Ile)-2-lysyl-cytidine synthase</fullName>
    </alternativeName>
    <alternativeName>
        <fullName evidence="7">tRNA(Ile)-lysidine synthetase</fullName>
    </alternativeName>
</protein>
<comment type="domain">
    <text evidence="7">The N-terminal region contains the highly conserved SGGXDS motif, predicted to be a P-loop motif involved in ATP binding.</text>
</comment>
<dbReference type="InterPro" id="IPR015262">
    <property type="entry name" value="tRNA_Ile_lys_synt_subst-bd"/>
</dbReference>
<sequence length="350" mass="36000">MPGPPPAVAAVRVAVRQALTGGPLRAERVPPRPGPQPGAPLLLVACSGGADSLALAAGTAFVAPRLGWAAGAVVVDHGLQAGSAEVAEAAAARCRDLGLDPVEVVRVVVGASGAGPEGDARRARYAALASCADRVGARAVLLGHTLDDQAEQVLLGLVRGSGARSLAGMRTHRVVRGGAGDGAPHMLLVRPLLGVSRAQTAQACAELGLEPWQDPHNEDHRFTRVRARRGLADLERDLGPGVVAGLARTASLLQDDADALDTTAGTAYLALGPPPWAVTDLRQHPRAVRTRLWRRLALDAGSPGTDLTSDHLLAVDGLVTAWRGQGPLHLPGGVRASRTGERVAVRGPRS</sequence>
<keyword evidence="4 7" id="KW-0547">Nucleotide-binding</keyword>
<dbReference type="PANTHER" id="PTHR43033">
    <property type="entry name" value="TRNA(ILE)-LYSIDINE SYNTHASE-RELATED"/>
    <property type="match status" value="1"/>
</dbReference>
<dbReference type="InterPro" id="IPR011063">
    <property type="entry name" value="TilS/TtcA_N"/>
</dbReference>
<accession>A0ABQ2F3L8</accession>
<dbReference type="PANTHER" id="PTHR43033:SF1">
    <property type="entry name" value="TRNA(ILE)-LYSIDINE SYNTHASE-RELATED"/>
    <property type="match status" value="1"/>
</dbReference>
<evidence type="ECO:0000256" key="6">
    <source>
        <dbReference type="ARBA" id="ARBA00048539"/>
    </source>
</evidence>
<keyword evidence="1 7" id="KW-0963">Cytoplasm</keyword>
<dbReference type="RefSeq" id="WP_022920933.1">
    <property type="nucleotide sequence ID" value="NZ_BMLB01000001.1"/>
</dbReference>
<organism evidence="10 11">
    <name type="scientific">Ornithinimicrobium pekingense</name>
    <dbReference type="NCBI Taxonomy" id="384677"/>
    <lineage>
        <taxon>Bacteria</taxon>
        <taxon>Bacillati</taxon>
        <taxon>Actinomycetota</taxon>
        <taxon>Actinomycetes</taxon>
        <taxon>Micrococcales</taxon>
        <taxon>Ornithinimicrobiaceae</taxon>
        <taxon>Ornithinimicrobium</taxon>
    </lineage>
</organism>
<evidence type="ECO:0000259" key="8">
    <source>
        <dbReference type="Pfam" id="PF01171"/>
    </source>
</evidence>
<feature type="domain" description="tRNA(Ile)-lysidine synthase substrate-binding" evidence="9">
    <location>
        <begin position="278"/>
        <end position="338"/>
    </location>
</feature>
<keyword evidence="2 7" id="KW-0436">Ligase</keyword>
<dbReference type="InterPro" id="IPR012795">
    <property type="entry name" value="tRNA_Ile_lys_synt_N"/>
</dbReference>
<feature type="domain" description="tRNA(Ile)-lysidine/2-thiocytidine synthase N-terminal" evidence="8">
    <location>
        <begin position="42"/>
        <end position="229"/>
    </location>
</feature>
<keyword evidence="11" id="KW-1185">Reference proteome</keyword>
<dbReference type="EMBL" id="BMLB01000001">
    <property type="protein sequence ID" value="GGK57962.1"/>
    <property type="molecule type" value="Genomic_DNA"/>
</dbReference>
<evidence type="ECO:0000256" key="2">
    <source>
        <dbReference type="ARBA" id="ARBA00022598"/>
    </source>
</evidence>
<comment type="catalytic activity">
    <reaction evidence="6 7">
        <text>cytidine(34) in tRNA(Ile2) + L-lysine + ATP = lysidine(34) in tRNA(Ile2) + AMP + diphosphate + H(+)</text>
        <dbReference type="Rhea" id="RHEA:43744"/>
        <dbReference type="Rhea" id="RHEA-COMP:10625"/>
        <dbReference type="Rhea" id="RHEA-COMP:10670"/>
        <dbReference type="ChEBI" id="CHEBI:15378"/>
        <dbReference type="ChEBI" id="CHEBI:30616"/>
        <dbReference type="ChEBI" id="CHEBI:32551"/>
        <dbReference type="ChEBI" id="CHEBI:33019"/>
        <dbReference type="ChEBI" id="CHEBI:82748"/>
        <dbReference type="ChEBI" id="CHEBI:83665"/>
        <dbReference type="ChEBI" id="CHEBI:456215"/>
        <dbReference type="EC" id="6.3.4.19"/>
    </reaction>
</comment>
<evidence type="ECO:0000256" key="5">
    <source>
        <dbReference type="ARBA" id="ARBA00022840"/>
    </source>
</evidence>
<keyword evidence="5 7" id="KW-0067">ATP-binding</keyword>
<dbReference type="CDD" id="cd01992">
    <property type="entry name" value="TilS_N"/>
    <property type="match status" value="1"/>
</dbReference>